<feature type="region of interest" description="Disordered" evidence="1">
    <location>
        <begin position="1"/>
        <end position="24"/>
    </location>
</feature>
<protein>
    <submittedName>
        <fullName evidence="2">Uncharacterized protein</fullName>
    </submittedName>
</protein>
<organism evidence="2 3">
    <name type="scientific">Haloactinomyces albus</name>
    <dbReference type="NCBI Taxonomy" id="1352928"/>
    <lineage>
        <taxon>Bacteria</taxon>
        <taxon>Bacillati</taxon>
        <taxon>Actinomycetota</taxon>
        <taxon>Actinomycetes</taxon>
        <taxon>Actinopolysporales</taxon>
        <taxon>Actinopolysporaceae</taxon>
        <taxon>Haloactinomyces</taxon>
    </lineage>
</organism>
<keyword evidence="3" id="KW-1185">Reference proteome</keyword>
<sequence>MPSAHVLKSGPSQPRGERAGSASPALATHMHGWHGARFWAGTGEKTRPEARVSADTHPKAAEGLARIPAATPHRLPSQGAAAGPAVSRLFPDAPSGKSVRTTVPGPAAGSCRGTARARVSGPDPGPWCQRRTKTLPGQHGATQPGSPVEEQPARRRPRACRSRGLAILVLLGGGGGRKRGWVCAAATAEAGHRGEAMRFTAGCPATRSPVPPAERIPTAPSRNPGRHPRGYGPAAAERRARGRA</sequence>
<proteinExistence type="predicted"/>
<evidence type="ECO:0000313" key="3">
    <source>
        <dbReference type="Proteomes" id="UP001180845"/>
    </source>
</evidence>
<evidence type="ECO:0000256" key="1">
    <source>
        <dbReference type="SAM" id="MobiDB-lite"/>
    </source>
</evidence>
<dbReference type="AlphaFoldDB" id="A0AAE4CNE8"/>
<comment type="caution">
    <text evidence="2">The sequence shown here is derived from an EMBL/GenBank/DDBJ whole genome shotgun (WGS) entry which is preliminary data.</text>
</comment>
<reference evidence="2" key="1">
    <citation type="submission" date="2023-07" db="EMBL/GenBank/DDBJ databases">
        <title>Sequencing the genomes of 1000 actinobacteria strains.</title>
        <authorList>
            <person name="Klenk H.-P."/>
        </authorList>
    </citation>
    <scope>NUCLEOTIDE SEQUENCE</scope>
    <source>
        <strain evidence="2">DSM 45977</strain>
    </source>
</reference>
<feature type="region of interest" description="Disordered" evidence="1">
    <location>
        <begin position="203"/>
        <end position="244"/>
    </location>
</feature>
<gene>
    <name evidence="2" type="ORF">JOF55_003567</name>
</gene>
<evidence type="ECO:0000313" key="2">
    <source>
        <dbReference type="EMBL" id="MDR7303386.1"/>
    </source>
</evidence>
<dbReference type="EMBL" id="JAVDXW010000001">
    <property type="protein sequence ID" value="MDR7303386.1"/>
    <property type="molecule type" value="Genomic_DNA"/>
</dbReference>
<accession>A0AAE4CNE8</accession>
<name>A0AAE4CNE8_9ACTN</name>
<feature type="region of interest" description="Disordered" evidence="1">
    <location>
        <begin position="93"/>
        <end position="159"/>
    </location>
</feature>
<dbReference type="Proteomes" id="UP001180845">
    <property type="component" value="Unassembled WGS sequence"/>
</dbReference>